<feature type="signal peptide" evidence="3">
    <location>
        <begin position="1"/>
        <end position="39"/>
    </location>
</feature>
<dbReference type="GO" id="GO:0016020">
    <property type="term" value="C:membrane"/>
    <property type="evidence" value="ECO:0007669"/>
    <property type="project" value="UniProtKB-SubCell"/>
</dbReference>
<sequence>MCVSQRQWMGFRAPCRPALPLLLLLALSLLLSMPPLAQAAISIPKDFPQPPVLTQKPVSLTAFSTEDINLPCEASGNPTPTFRWVKDGEAFGSERTGSGTLRAEDEVPLSSYEGLYRCYASNSLGTAVTQSIRVIVEAQPVLPKQQKVHKSGKEEKE</sequence>
<organism evidence="5 6">
    <name type="scientific">Perca fluviatilis</name>
    <name type="common">European perch</name>
    <dbReference type="NCBI Taxonomy" id="8168"/>
    <lineage>
        <taxon>Eukaryota</taxon>
        <taxon>Metazoa</taxon>
        <taxon>Chordata</taxon>
        <taxon>Craniata</taxon>
        <taxon>Vertebrata</taxon>
        <taxon>Euteleostomi</taxon>
        <taxon>Actinopterygii</taxon>
        <taxon>Neopterygii</taxon>
        <taxon>Teleostei</taxon>
        <taxon>Neoteleostei</taxon>
        <taxon>Acanthomorphata</taxon>
        <taxon>Eupercaria</taxon>
        <taxon>Perciformes</taxon>
        <taxon>Percoidei</taxon>
        <taxon>Percidae</taxon>
        <taxon>Percinae</taxon>
        <taxon>Perca</taxon>
    </lineage>
</organism>
<dbReference type="PANTHER" id="PTHR44170">
    <property type="entry name" value="PROTEIN SIDEKICK"/>
    <property type="match status" value="1"/>
</dbReference>
<dbReference type="GO" id="GO:0098609">
    <property type="term" value="P:cell-cell adhesion"/>
    <property type="evidence" value="ECO:0007669"/>
    <property type="project" value="TreeGrafter"/>
</dbReference>
<evidence type="ECO:0000313" key="6">
    <source>
        <dbReference type="Proteomes" id="UP000465112"/>
    </source>
</evidence>
<dbReference type="InterPro" id="IPR003599">
    <property type="entry name" value="Ig_sub"/>
</dbReference>
<evidence type="ECO:0000256" key="1">
    <source>
        <dbReference type="ARBA" id="ARBA00022737"/>
    </source>
</evidence>
<dbReference type="PANTHER" id="PTHR44170:SF6">
    <property type="entry name" value="CONTACTIN"/>
    <property type="match status" value="1"/>
</dbReference>
<keyword evidence="1" id="KW-0677">Repeat</keyword>
<dbReference type="SMART" id="SM00408">
    <property type="entry name" value="IGc2"/>
    <property type="match status" value="1"/>
</dbReference>
<evidence type="ECO:0000256" key="2">
    <source>
        <dbReference type="ARBA" id="ARBA00023157"/>
    </source>
</evidence>
<name>A0A6A5FGJ7_PERFL</name>
<dbReference type="EMBL" id="VHII01000005">
    <property type="protein sequence ID" value="KAF1391039.1"/>
    <property type="molecule type" value="Genomic_DNA"/>
</dbReference>
<comment type="caution">
    <text evidence="5">The sequence shown here is derived from an EMBL/GenBank/DDBJ whole genome shotgun (WGS) entry which is preliminary data.</text>
</comment>
<proteinExistence type="predicted"/>
<dbReference type="AlphaFoldDB" id="A0A6A5FGJ7"/>
<dbReference type="Proteomes" id="UP000465112">
    <property type="component" value="Chromosome 5"/>
</dbReference>
<keyword evidence="2" id="KW-1015">Disulfide bond</keyword>
<dbReference type="InterPro" id="IPR007110">
    <property type="entry name" value="Ig-like_dom"/>
</dbReference>
<evidence type="ECO:0000259" key="4">
    <source>
        <dbReference type="PROSITE" id="PS50835"/>
    </source>
</evidence>
<dbReference type="Gene3D" id="2.60.40.10">
    <property type="entry name" value="Immunoglobulins"/>
    <property type="match status" value="1"/>
</dbReference>
<dbReference type="InterPro" id="IPR003598">
    <property type="entry name" value="Ig_sub2"/>
</dbReference>
<dbReference type="InterPro" id="IPR036179">
    <property type="entry name" value="Ig-like_dom_sf"/>
</dbReference>
<evidence type="ECO:0000313" key="5">
    <source>
        <dbReference type="EMBL" id="KAF1391039.1"/>
    </source>
</evidence>
<dbReference type="InterPro" id="IPR013783">
    <property type="entry name" value="Ig-like_fold"/>
</dbReference>
<dbReference type="PROSITE" id="PS50835">
    <property type="entry name" value="IG_LIKE"/>
    <property type="match status" value="1"/>
</dbReference>
<reference evidence="5 6" key="1">
    <citation type="submission" date="2019-06" db="EMBL/GenBank/DDBJ databases">
        <title>A chromosome-scale genome assembly of the European perch, Perca fluviatilis.</title>
        <authorList>
            <person name="Roques C."/>
            <person name="Zahm M."/>
            <person name="Cabau C."/>
            <person name="Klopp C."/>
            <person name="Bouchez O."/>
            <person name="Donnadieu C."/>
            <person name="Kuhl H."/>
            <person name="Gislard M."/>
            <person name="Guendouz S."/>
            <person name="Journot L."/>
            <person name="Haffray P."/>
            <person name="Bestin A."/>
            <person name="Morvezen R."/>
            <person name="Feron R."/>
            <person name="Wen M."/>
            <person name="Jouanno E."/>
            <person name="Herpin A."/>
            <person name="Schartl M."/>
            <person name="Postlethwait J."/>
            <person name="Schaerlinger B."/>
            <person name="Chardard D."/>
            <person name="Lecocq T."/>
            <person name="Poncet C."/>
            <person name="Jaffrelo L."/>
            <person name="Lampietro C."/>
            <person name="Guiguen Y."/>
        </authorList>
    </citation>
    <scope>NUCLEOTIDE SEQUENCE [LARGE SCALE GENOMIC DNA]</scope>
    <source>
        <tissue evidence="5">Blood</tissue>
    </source>
</reference>
<accession>A0A6A5FGJ7</accession>
<keyword evidence="3" id="KW-0732">Signal</keyword>
<keyword evidence="6" id="KW-1185">Reference proteome</keyword>
<gene>
    <name evidence="5" type="ORF">PFLUV_G00064460</name>
</gene>
<dbReference type="Pfam" id="PF13927">
    <property type="entry name" value="Ig_3"/>
    <property type="match status" value="1"/>
</dbReference>
<dbReference type="SMART" id="SM00409">
    <property type="entry name" value="IG"/>
    <property type="match status" value="1"/>
</dbReference>
<dbReference type="SUPFAM" id="SSF48726">
    <property type="entry name" value="Immunoglobulin"/>
    <property type="match status" value="1"/>
</dbReference>
<evidence type="ECO:0000256" key="3">
    <source>
        <dbReference type="SAM" id="SignalP"/>
    </source>
</evidence>
<feature type="domain" description="Ig-like" evidence="4">
    <location>
        <begin position="51"/>
        <end position="129"/>
    </location>
</feature>
<feature type="chain" id="PRO_5025559557" description="Ig-like domain-containing protein" evidence="3">
    <location>
        <begin position="40"/>
        <end position="157"/>
    </location>
</feature>
<protein>
    <recommendedName>
        <fullName evidence="4">Ig-like domain-containing protein</fullName>
    </recommendedName>
</protein>